<reference evidence="2" key="1">
    <citation type="submission" date="2014-03" db="EMBL/GenBank/DDBJ databases">
        <authorList>
            <person name="Zhang G."/>
            <person name="Zhu L."/>
            <person name="Fang P."/>
        </authorList>
    </citation>
    <scope>NUCLEOTIDE SEQUENCE</scope>
    <source>
        <strain evidence="2">NS1</strain>
        <plasmid evidence="2">pNSL1</plasmid>
    </source>
</reference>
<feature type="compositionally biased region" description="Polar residues" evidence="1">
    <location>
        <begin position="231"/>
        <end position="240"/>
    </location>
</feature>
<feature type="region of interest" description="Disordered" evidence="1">
    <location>
        <begin position="1"/>
        <end position="112"/>
    </location>
</feature>
<evidence type="ECO:0000313" key="2">
    <source>
        <dbReference type="EMBL" id="AIU93536.1"/>
    </source>
</evidence>
<protein>
    <submittedName>
        <fullName evidence="2">Uncharacterized protein</fullName>
    </submittedName>
</protein>
<feature type="compositionally biased region" description="Low complexity" evidence="1">
    <location>
        <begin position="16"/>
        <end position="32"/>
    </location>
</feature>
<organism evidence="2">
    <name type="scientific">Rhodococcus sp. NS1</name>
    <dbReference type="NCBI Taxonomy" id="402236"/>
    <lineage>
        <taxon>Bacteria</taxon>
        <taxon>Bacillati</taxon>
        <taxon>Actinomycetota</taxon>
        <taxon>Actinomycetes</taxon>
        <taxon>Mycobacteriales</taxon>
        <taxon>Nocardiaceae</taxon>
        <taxon>Rhodococcus</taxon>
    </lineage>
</organism>
<proteinExistence type="predicted"/>
<dbReference type="AlphaFoldDB" id="A0A097SPU3"/>
<sequence>MPANWPPGAGSWRSWTPDSTTCTVSSPVSVVPARGSTRDAAMSRPSGQHSTLETRIPIQAKLRPAVFNPRRGPEHFVRGGPPSDRASPNDTLTTRRRRGNDEAPSESIPGGASPWSLDKLPYISAALDSHLVLGAAPLTQAPRGGSLRVQGLYHETCTDEVVPQQPPYGFRDLARLLGRAYCPIMTPSLWMTADPRCGASPPPVRAPRTVLPSKATTIRPDSLAVPAASCRPSTRSSTSA</sequence>
<evidence type="ECO:0000256" key="1">
    <source>
        <dbReference type="SAM" id="MobiDB-lite"/>
    </source>
</evidence>
<geneLocation type="plasmid" evidence="2">
    <name>pNSL1</name>
</geneLocation>
<name>A0A097SPU3_9NOCA</name>
<feature type="region of interest" description="Disordered" evidence="1">
    <location>
        <begin position="215"/>
        <end position="240"/>
    </location>
</feature>
<gene>
    <name evidence="2" type="ORF">LRS1606.102</name>
</gene>
<accession>A0A097SPU3</accession>
<keyword evidence="2" id="KW-0614">Plasmid</keyword>
<dbReference type="EMBL" id="KJ605395">
    <property type="protein sequence ID" value="AIU93536.1"/>
    <property type="molecule type" value="Genomic_DNA"/>
</dbReference>